<dbReference type="GO" id="GO:0006995">
    <property type="term" value="P:cellular response to nitrogen starvation"/>
    <property type="evidence" value="ECO:0007669"/>
    <property type="project" value="InterPro"/>
</dbReference>
<dbReference type="PROSITE" id="PS51257">
    <property type="entry name" value="PROKAR_LIPOPROTEIN"/>
    <property type="match status" value="1"/>
</dbReference>
<evidence type="ECO:0000256" key="1">
    <source>
        <dbReference type="SAM" id="SignalP"/>
    </source>
</evidence>
<evidence type="ECO:0000313" key="3">
    <source>
        <dbReference type="Proteomes" id="UP001279734"/>
    </source>
</evidence>
<feature type="signal peptide" evidence="1">
    <location>
        <begin position="1"/>
        <end position="25"/>
    </location>
</feature>
<comment type="caution">
    <text evidence="2">The sequence shown here is derived from an EMBL/GenBank/DDBJ whole genome shotgun (WGS) entry which is preliminary data.</text>
</comment>
<dbReference type="AlphaFoldDB" id="A0AAD3Y874"/>
<keyword evidence="3" id="KW-1185">Reference proteome</keyword>
<sequence>MDRLRATLLIMLLVASCFLIASTHARKLIQDGGKSSSWDNLFLSALPKGTTPSSSPSKRVHGTALEDHKLFQRHLSSIHRFLQSVPSPGVGH</sequence>
<proteinExistence type="predicted"/>
<dbReference type="PANTHER" id="PTHR37180">
    <property type="entry name" value="PRECURSOR OF CEP14"/>
    <property type="match status" value="1"/>
</dbReference>
<gene>
    <name evidence="2" type="ORF">Nepgr_032324</name>
</gene>
<dbReference type="GO" id="GO:0006970">
    <property type="term" value="P:response to osmotic stress"/>
    <property type="evidence" value="ECO:0007669"/>
    <property type="project" value="InterPro"/>
</dbReference>
<organism evidence="2 3">
    <name type="scientific">Nepenthes gracilis</name>
    <name type="common">Slender pitcher plant</name>
    <dbReference type="NCBI Taxonomy" id="150966"/>
    <lineage>
        <taxon>Eukaryota</taxon>
        <taxon>Viridiplantae</taxon>
        <taxon>Streptophyta</taxon>
        <taxon>Embryophyta</taxon>
        <taxon>Tracheophyta</taxon>
        <taxon>Spermatophyta</taxon>
        <taxon>Magnoliopsida</taxon>
        <taxon>eudicotyledons</taxon>
        <taxon>Gunneridae</taxon>
        <taxon>Pentapetalae</taxon>
        <taxon>Caryophyllales</taxon>
        <taxon>Nepenthaceae</taxon>
        <taxon>Nepenthes</taxon>
    </lineage>
</organism>
<dbReference type="EMBL" id="BSYO01000038">
    <property type="protein sequence ID" value="GMH30481.1"/>
    <property type="molecule type" value="Genomic_DNA"/>
</dbReference>
<evidence type="ECO:0000313" key="2">
    <source>
        <dbReference type="EMBL" id="GMH30481.1"/>
    </source>
</evidence>
<feature type="chain" id="PRO_5042200229" evidence="1">
    <location>
        <begin position="26"/>
        <end position="92"/>
    </location>
</feature>
<accession>A0AAD3Y874</accession>
<name>A0AAD3Y874_NEPGR</name>
<keyword evidence="1" id="KW-0732">Signal</keyword>
<dbReference type="InterPro" id="IPR038930">
    <property type="entry name" value="CEP13/CEP14"/>
</dbReference>
<dbReference type="Proteomes" id="UP001279734">
    <property type="component" value="Unassembled WGS sequence"/>
</dbReference>
<protein>
    <submittedName>
        <fullName evidence="2">Uncharacterized protein</fullName>
    </submittedName>
</protein>
<reference evidence="2" key="1">
    <citation type="submission" date="2023-05" db="EMBL/GenBank/DDBJ databases">
        <title>Nepenthes gracilis genome sequencing.</title>
        <authorList>
            <person name="Fukushima K."/>
        </authorList>
    </citation>
    <scope>NUCLEOTIDE SEQUENCE</scope>
    <source>
        <strain evidence="2">SING2019-196</strain>
    </source>
</reference>
<dbReference type="PANTHER" id="PTHR37180:SF2">
    <property type="entry name" value="PRECURSOR OF CEP14"/>
    <property type="match status" value="1"/>
</dbReference>